<dbReference type="GO" id="GO:0006302">
    <property type="term" value="P:double-strand break repair"/>
    <property type="evidence" value="ECO:0007669"/>
    <property type="project" value="TreeGrafter"/>
</dbReference>
<dbReference type="SUPFAM" id="SSF52540">
    <property type="entry name" value="P-loop containing nucleoside triphosphate hydrolases"/>
    <property type="match status" value="1"/>
</dbReference>
<dbReference type="Pfam" id="PF02463">
    <property type="entry name" value="SMC_N"/>
    <property type="match status" value="1"/>
</dbReference>
<name>A0A381T5I1_9ZZZZ</name>
<evidence type="ECO:0000256" key="1">
    <source>
        <dbReference type="ARBA" id="ARBA00004496"/>
    </source>
</evidence>
<dbReference type="PROSITE" id="PS00618">
    <property type="entry name" value="RECF_2"/>
    <property type="match status" value="1"/>
</dbReference>
<dbReference type="GO" id="GO:0003697">
    <property type="term" value="F:single-stranded DNA binding"/>
    <property type="evidence" value="ECO:0007669"/>
    <property type="project" value="InterPro"/>
</dbReference>
<gene>
    <name evidence="10" type="ORF">METZ01_LOCUS61857</name>
</gene>
<dbReference type="PANTHER" id="PTHR32182">
    <property type="entry name" value="DNA REPLICATION AND REPAIR PROTEIN RECF"/>
    <property type="match status" value="1"/>
</dbReference>
<dbReference type="EMBL" id="UINC01003757">
    <property type="protein sequence ID" value="SVA09003.1"/>
    <property type="molecule type" value="Genomic_DNA"/>
</dbReference>
<dbReference type="GO" id="GO:0000731">
    <property type="term" value="P:DNA synthesis involved in DNA repair"/>
    <property type="evidence" value="ECO:0007669"/>
    <property type="project" value="TreeGrafter"/>
</dbReference>
<keyword evidence="8" id="KW-0238">DNA-binding</keyword>
<reference evidence="10" key="1">
    <citation type="submission" date="2018-05" db="EMBL/GenBank/DDBJ databases">
        <authorList>
            <person name="Lanie J.A."/>
            <person name="Ng W.-L."/>
            <person name="Kazmierczak K.M."/>
            <person name="Andrzejewski T.M."/>
            <person name="Davidsen T.M."/>
            <person name="Wayne K.J."/>
            <person name="Tettelin H."/>
            <person name="Glass J.I."/>
            <person name="Rusch D."/>
            <person name="Podicherti R."/>
            <person name="Tsui H.-C.T."/>
            <person name="Winkler M.E."/>
        </authorList>
    </citation>
    <scope>NUCLEOTIDE SEQUENCE</scope>
</reference>
<evidence type="ECO:0000256" key="4">
    <source>
        <dbReference type="ARBA" id="ARBA00022490"/>
    </source>
</evidence>
<dbReference type="InterPro" id="IPR001238">
    <property type="entry name" value="DNA-binding_RecF"/>
</dbReference>
<dbReference type="GO" id="GO:0005524">
    <property type="term" value="F:ATP binding"/>
    <property type="evidence" value="ECO:0007669"/>
    <property type="project" value="UniProtKB-KW"/>
</dbReference>
<evidence type="ECO:0000313" key="10">
    <source>
        <dbReference type="EMBL" id="SVA09003.1"/>
    </source>
</evidence>
<dbReference type="InterPro" id="IPR042174">
    <property type="entry name" value="RecF_2"/>
</dbReference>
<dbReference type="AlphaFoldDB" id="A0A381T5I1"/>
<organism evidence="10">
    <name type="scientific">marine metagenome</name>
    <dbReference type="NCBI Taxonomy" id="408172"/>
    <lineage>
        <taxon>unclassified sequences</taxon>
        <taxon>metagenomes</taxon>
        <taxon>ecological metagenomes</taxon>
    </lineage>
</organism>
<dbReference type="InterPro" id="IPR018078">
    <property type="entry name" value="DNA-binding_RecF_CS"/>
</dbReference>
<dbReference type="GO" id="GO:0006260">
    <property type="term" value="P:DNA replication"/>
    <property type="evidence" value="ECO:0007669"/>
    <property type="project" value="UniProtKB-KW"/>
</dbReference>
<proteinExistence type="inferred from homology"/>
<evidence type="ECO:0000256" key="7">
    <source>
        <dbReference type="ARBA" id="ARBA00022840"/>
    </source>
</evidence>
<evidence type="ECO:0000259" key="9">
    <source>
        <dbReference type="Pfam" id="PF02463"/>
    </source>
</evidence>
<dbReference type="Gene3D" id="1.20.1050.90">
    <property type="entry name" value="RecF/RecN/SMC, N-terminal domain"/>
    <property type="match status" value="1"/>
</dbReference>
<sequence>MTVQRLWLTDFRNHKALEVSLDPGVTVIVGANGDGKTNLLEGLAWLARGTSFRGASTEAMVRKGADRAAIRAEVVDGDRVVLLEAELVVAGRNRIQINKNRVQRRRDLLGHFRTTVFGPDDLILVKGGPAERRTLIDDLLVDLQPRNQALRADLDRILRQRNTLLKQARGRSTPKVNDTLDVWDAKLSEVGEALTAARTELLAVLGPEANQLLEMLTGGRSGLTLTYVDEWTANGLAAALRQVRPEDLRRGLSTVGPHRDEVRIEVDDLPARTHASQGEQRSVALALRLAGHRIVVDRTETDPVVLLDDVFSELDDDRSRALVDLLPTTQAILTTASAVPAGVAPGTVLRLSDGTPG</sequence>
<comment type="subcellular location">
    <subcellularLocation>
        <location evidence="1">Cytoplasm</location>
    </subcellularLocation>
</comment>
<evidence type="ECO:0000256" key="2">
    <source>
        <dbReference type="ARBA" id="ARBA00008016"/>
    </source>
</evidence>
<dbReference type="HAMAP" id="MF_00365">
    <property type="entry name" value="RecF"/>
    <property type="match status" value="1"/>
</dbReference>
<evidence type="ECO:0000256" key="8">
    <source>
        <dbReference type="ARBA" id="ARBA00023125"/>
    </source>
</evidence>
<evidence type="ECO:0000256" key="5">
    <source>
        <dbReference type="ARBA" id="ARBA00022705"/>
    </source>
</evidence>
<feature type="domain" description="RecF/RecN/SMC N-terminal" evidence="9">
    <location>
        <begin position="3"/>
        <end position="330"/>
    </location>
</feature>
<accession>A0A381T5I1</accession>
<comment type="similarity">
    <text evidence="2">Belongs to the RecF family.</text>
</comment>
<evidence type="ECO:0000256" key="6">
    <source>
        <dbReference type="ARBA" id="ARBA00022741"/>
    </source>
</evidence>
<dbReference type="InterPro" id="IPR027417">
    <property type="entry name" value="P-loop_NTPase"/>
</dbReference>
<dbReference type="GO" id="GO:0005737">
    <property type="term" value="C:cytoplasm"/>
    <property type="evidence" value="ECO:0007669"/>
    <property type="project" value="UniProtKB-SubCell"/>
</dbReference>
<keyword evidence="4" id="KW-0963">Cytoplasm</keyword>
<protein>
    <recommendedName>
        <fullName evidence="3">DNA replication and repair protein RecF</fullName>
    </recommendedName>
</protein>
<dbReference type="InterPro" id="IPR003395">
    <property type="entry name" value="RecF/RecN/SMC_N"/>
</dbReference>
<dbReference type="NCBIfam" id="TIGR00611">
    <property type="entry name" value="recf"/>
    <property type="match status" value="1"/>
</dbReference>
<keyword evidence="5" id="KW-0235">DNA replication</keyword>
<keyword evidence="6" id="KW-0547">Nucleotide-binding</keyword>
<dbReference type="Gene3D" id="3.40.50.300">
    <property type="entry name" value="P-loop containing nucleotide triphosphate hydrolases"/>
    <property type="match status" value="1"/>
</dbReference>
<dbReference type="PANTHER" id="PTHR32182:SF0">
    <property type="entry name" value="DNA REPLICATION AND REPAIR PROTEIN RECF"/>
    <property type="match status" value="1"/>
</dbReference>
<keyword evidence="7" id="KW-0067">ATP-binding</keyword>
<evidence type="ECO:0000256" key="3">
    <source>
        <dbReference type="ARBA" id="ARBA00020170"/>
    </source>
</evidence>